<dbReference type="InterPro" id="IPR037099">
    <property type="entry name" value="Fum_R/Succ_DH_flav-like_C_sf"/>
</dbReference>
<evidence type="ECO:0000256" key="11">
    <source>
        <dbReference type="NCBIfam" id="TIGR00551"/>
    </source>
</evidence>
<dbReference type="GO" id="GO:0008734">
    <property type="term" value="F:L-aspartate oxidase activity"/>
    <property type="evidence" value="ECO:0007669"/>
    <property type="project" value="UniProtKB-UniRule"/>
</dbReference>
<dbReference type="PIRSF" id="PIRSF000171">
    <property type="entry name" value="SDHA_APRA_LASPO"/>
    <property type="match status" value="1"/>
</dbReference>
<keyword evidence="17" id="KW-1185">Reference proteome</keyword>
<evidence type="ECO:0000256" key="1">
    <source>
        <dbReference type="ARBA" id="ARBA00001974"/>
    </source>
</evidence>
<comment type="cofactor">
    <cofactor evidence="1 13">
        <name>FAD</name>
        <dbReference type="ChEBI" id="CHEBI:57692"/>
    </cofactor>
</comment>
<comment type="pathway">
    <text evidence="2 13">Cofactor biosynthesis; NAD(+) biosynthesis; iminoaspartate from L-aspartate (oxidase route): step 1/1.</text>
</comment>
<reference evidence="16" key="1">
    <citation type="submission" date="2021-09" db="EMBL/GenBank/DDBJ databases">
        <title>Genome analysis of Fictibacillus sp. KIGAM418 isolated from marine sediment.</title>
        <authorList>
            <person name="Seo M.-J."/>
            <person name="Cho E.-S."/>
            <person name="Hwang C.Y."/>
        </authorList>
    </citation>
    <scope>NUCLEOTIDE SEQUENCE</scope>
    <source>
        <strain evidence="16">KIGAM418</strain>
    </source>
</reference>
<dbReference type="InterPro" id="IPR036188">
    <property type="entry name" value="FAD/NAD-bd_sf"/>
</dbReference>
<protein>
    <recommendedName>
        <fullName evidence="5 11">L-aspartate oxidase</fullName>
        <ecNumber evidence="4 11">1.4.3.16</ecNumber>
    </recommendedName>
</protein>
<name>A0A9X1XC96_9BACL</name>
<dbReference type="Pfam" id="PF00890">
    <property type="entry name" value="FAD_binding_2"/>
    <property type="match status" value="1"/>
</dbReference>
<evidence type="ECO:0000256" key="6">
    <source>
        <dbReference type="ARBA" id="ARBA00022630"/>
    </source>
</evidence>
<evidence type="ECO:0000256" key="5">
    <source>
        <dbReference type="ARBA" id="ARBA00021901"/>
    </source>
</evidence>
<dbReference type="NCBIfam" id="NF005978">
    <property type="entry name" value="PRK08071.1"/>
    <property type="match status" value="1"/>
</dbReference>
<evidence type="ECO:0000256" key="13">
    <source>
        <dbReference type="RuleBase" id="RU362049"/>
    </source>
</evidence>
<dbReference type="InterPro" id="IPR015939">
    <property type="entry name" value="Fum_Rdtase/Succ_DH_flav-like_C"/>
</dbReference>
<keyword evidence="8 13" id="KW-0274">FAD</keyword>
<dbReference type="PANTHER" id="PTHR42716:SF2">
    <property type="entry name" value="L-ASPARTATE OXIDASE, CHLOROPLASTIC"/>
    <property type="match status" value="1"/>
</dbReference>
<evidence type="ECO:0000259" key="14">
    <source>
        <dbReference type="Pfam" id="PF00890"/>
    </source>
</evidence>
<feature type="active site" description="Proton acceptor" evidence="12">
    <location>
        <position position="274"/>
    </location>
</feature>
<evidence type="ECO:0000256" key="9">
    <source>
        <dbReference type="ARBA" id="ARBA00023002"/>
    </source>
</evidence>
<dbReference type="NCBIfam" id="TIGR00551">
    <property type="entry name" value="nadB"/>
    <property type="match status" value="1"/>
</dbReference>
<feature type="domain" description="FAD-dependent oxidoreductase 2 FAD-binding" evidence="14">
    <location>
        <begin position="7"/>
        <end position="372"/>
    </location>
</feature>
<dbReference type="PANTHER" id="PTHR42716">
    <property type="entry name" value="L-ASPARTATE OXIDASE"/>
    <property type="match status" value="1"/>
</dbReference>
<dbReference type="GO" id="GO:0034628">
    <property type="term" value="P:'de novo' NAD+ biosynthetic process from L-aspartate"/>
    <property type="evidence" value="ECO:0007669"/>
    <property type="project" value="TreeGrafter"/>
</dbReference>
<dbReference type="RefSeq" id="WP_248253285.1">
    <property type="nucleotide sequence ID" value="NZ_JAIWJX010000002.1"/>
</dbReference>
<dbReference type="Gene3D" id="1.20.58.100">
    <property type="entry name" value="Fumarate reductase/succinate dehydrogenase flavoprotein-like, C-terminal domain"/>
    <property type="match status" value="1"/>
</dbReference>
<comment type="similarity">
    <text evidence="3 13">Belongs to the FAD-dependent oxidoreductase 2 family. NadB subfamily.</text>
</comment>
<dbReference type="SUPFAM" id="SSF51905">
    <property type="entry name" value="FAD/NAD(P)-binding domain"/>
    <property type="match status" value="1"/>
</dbReference>
<evidence type="ECO:0000256" key="3">
    <source>
        <dbReference type="ARBA" id="ARBA00008562"/>
    </source>
</evidence>
<evidence type="ECO:0000256" key="2">
    <source>
        <dbReference type="ARBA" id="ARBA00004950"/>
    </source>
</evidence>
<comment type="catalytic activity">
    <reaction evidence="10">
        <text>L-aspartate + O2 = iminosuccinate + H2O2</text>
        <dbReference type="Rhea" id="RHEA:25876"/>
        <dbReference type="ChEBI" id="CHEBI:15379"/>
        <dbReference type="ChEBI" id="CHEBI:16240"/>
        <dbReference type="ChEBI" id="CHEBI:29991"/>
        <dbReference type="ChEBI" id="CHEBI:77875"/>
        <dbReference type="EC" id="1.4.3.16"/>
    </reaction>
    <physiologicalReaction direction="left-to-right" evidence="10">
        <dbReference type="Rhea" id="RHEA:25877"/>
    </physiologicalReaction>
</comment>
<accession>A0A9X1XC96</accession>
<dbReference type="Proteomes" id="UP001139011">
    <property type="component" value="Unassembled WGS sequence"/>
</dbReference>
<dbReference type="EC" id="1.4.3.16" evidence="4 11"/>
<keyword evidence="7 13" id="KW-0662">Pyridine nucleotide biosynthesis</keyword>
<dbReference type="GO" id="GO:0005737">
    <property type="term" value="C:cytoplasm"/>
    <property type="evidence" value="ECO:0007669"/>
    <property type="project" value="UniProtKB-SubCell"/>
</dbReference>
<dbReference type="InterPro" id="IPR005288">
    <property type="entry name" value="NadB"/>
</dbReference>
<keyword evidence="6 13" id="KW-0285">Flavoprotein</keyword>
<dbReference type="EMBL" id="JAIWJX010000002">
    <property type="protein sequence ID" value="MCK6257898.1"/>
    <property type="molecule type" value="Genomic_DNA"/>
</dbReference>
<gene>
    <name evidence="16" type="primary">nadB</name>
    <name evidence="16" type="ORF">LCY76_15060</name>
</gene>
<dbReference type="GO" id="GO:0033765">
    <property type="term" value="F:steroid dehydrogenase activity, acting on the CH-CH group of donors"/>
    <property type="evidence" value="ECO:0007669"/>
    <property type="project" value="UniProtKB-ARBA"/>
</dbReference>
<comment type="function">
    <text evidence="13">Catalyzes the oxidation of L-aspartate to iminoaspartate.</text>
</comment>
<dbReference type="SUPFAM" id="SSF46977">
    <property type="entry name" value="Succinate dehydrogenase/fumarate reductase flavoprotein C-terminal domain"/>
    <property type="match status" value="1"/>
</dbReference>
<evidence type="ECO:0000259" key="15">
    <source>
        <dbReference type="Pfam" id="PF02910"/>
    </source>
</evidence>
<evidence type="ECO:0000313" key="17">
    <source>
        <dbReference type="Proteomes" id="UP001139011"/>
    </source>
</evidence>
<evidence type="ECO:0000256" key="12">
    <source>
        <dbReference type="PIRSR" id="PIRSR000171-1"/>
    </source>
</evidence>
<feature type="domain" description="Fumarate reductase/succinate dehydrogenase flavoprotein-like C-terminal" evidence="15">
    <location>
        <begin position="415"/>
        <end position="512"/>
    </location>
</feature>
<dbReference type="InterPro" id="IPR027477">
    <property type="entry name" value="Succ_DH/fumarate_Rdtase_cat_sf"/>
</dbReference>
<comment type="caution">
    <text evidence="16">The sequence shown here is derived from an EMBL/GenBank/DDBJ whole genome shotgun (WGS) entry which is preliminary data.</text>
</comment>
<evidence type="ECO:0000313" key="16">
    <source>
        <dbReference type="EMBL" id="MCK6257898.1"/>
    </source>
</evidence>
<evidence type="ECO:0000256" key="7">
    <source>
        <dbReference type="ARBA" id="ARBA00022642"/>
    </source>
</evidence>
<sequence length="523" mass="57782">MNVESTDVLIIGSGIAGLMTAECLRSHKNVTIITKSSFQNSNSYHAQGGIAAVTEKEDHWAEHFIDTVKAGSFHNEETLTEILVKEGPDMIRTMEDWKVPFDRNKDGSLTLGREGGHRRARIVHAGGDRTGSKIVDVLYQRISHHITVQEFEIAGDLIIKQGKCVGAWTKNANGEVTVYFAASVILASGGAAGLYNVNSNDKSITGDSIALAFRAGAVLSDLEFIQFHPTMLFTNGESFGLVSEAVRGEGGTLVTSEGASVMSGVHEMGDLAPRDIVSRTIFEYIQKGYEIFLDVSKVKSFTNRFPAITAICRNAGIVLNEGRIPVAPGAHFTMGGAVTNQWGETTVPHLYAVGEASRTGVHGANRLASNSLLESVVFAKRTAARIMALKEHEASLFPVEWEYTEQQKRRWPEKQEIQRQMTQYAGIVRTREGLGEAIRWFENFSIEKPDYHCKPDEIERINMLQTGWLIVTSAHLRTESRGGHYRSDFPSNDDNCWLKKQVYRKKDQNEQAEAKKAAAGIFS</sequence>
<dbReference type="AlphaFoldDB" id="A0A9X1XC96"/>
<evidence type="ECO:0000256" key="10">
    <source>
        <dbReference type="ARBA" id="ARBA00048305"/>
    </source>
</evidence>
<evidence type="ECO:0000256" key="8">
    <source>
        <dbReference type="ARBA" id="ARBA00022827"/>
    </source>
</evidence>
<keyword evidence="9 13" id="KW-0560">Oxidoreductase</keyword>
<organism evidence="16 17">
    <name type="scientific">Fictibacillus marinisediminis</name>
    <dbReference type="NCBI Taxonomy" id="2878389"/>
    <lineage>
        <taxon>Bacteria</taxon>
        <taxon>Bacillati</taxon>
        <taxon>Bacillota</taxon>
        <taxon>Bacilli</taxon>
        <taxon>Bacillales</taxon>
        <taxon>Fictibacillaceae</taxon>
        <taxon>Fictibacillus</taxon>
    </lineage>
</organism>
<proteinExistence type="inferred from homology"/>
<dbReference type="SUPFAM" id="SSF56425">
    <property type="entry name" value="Succinate dehydrogenase/fumarate reductase flavoprotein, catalytic domain"/>
    <property type="match status" value="1"/>
</dbReference>
<comment type="subcellular location">
    <subcellularLocation>
        <location evidence="13">Cytoplasm</location>
    </subcellularLocation>
</comment>
<dbReference type="Gene3D" id="3.90.700.10">
    <property type="entry name" value="Succinate dehydrogenase/fumarate reductase flavoprotein, catalytic domain"/>
    <property type="match status" value="1"/>
</dbReference>
<dbReference type="InterPro" id="IPR003953">
    <property type="entry name" value="FAD-dep_OxRdtase_2_FAD-bd"/>
</dbReference>
<dbReference type="FunFam" id="3.90.700.10:FF:000002">
    <property type="entry name" value="L-aspartate oxidase"/>
    <property type="match status" value="1"/>
</dbReference>
<dbReference type="Pfam" id="PF02910">
    <property type="entry name" value="Succ_DH_flav_C"/>
    <property type="match status" value="1"/>
</dbReference>
<dbReference type="Gene3D" id="3.50.50.60">
    <property type="entry name" value="FAD/NAD(P)-binding domain"/>
    <property type="match status" value="1"/>
</dbReference>
<evidence type="ECO:0000256" key="4">
    <source>
        <dbReference type="ARBA" id="ARBA00012173"/>
    </source>
</evidence>